<sequence length="281" mass="32182">MAERKKRTYRKKKAESDDESQLTPDSSLRSESETSTPRNEEDVSSTIEELEELRKLRRKHAGIDSAKLLKGEEKKKKKAQPANPDPWKLKTGGLVDKDEIHADGQDAEKPEQKLKLDSFTTQTNTLDVDKHMMAYIEEEMKKRRGEGDDGDQTSAEAKESRGYHDIYDELYKIPDHLRVDKKPVVEGNVQLSTQMLTAIPEVDLGMDVRLQNIAATEHAKRALSENQQGGNKQSKNTEYNAPSRFSMPKQTTHDNNRSRSDKRHTATDDAVMERFKKRMRN</sequence>
<feature type="region of interest" description="Disordered" evidence="4">
    <location>
        <begin position="220"/>
        <end position="281"/>
    </location>
</feature>
<evidence type="ECO:0000256" key="4">
    <source>
        <dbReference type="SAM" id="MobiDB-lite"/>
    </source>
</evidence>
<feature type="region of interest" description="Disordered" evidence="4">
    <location>
        <begin position="1"/>
        <end position="120"/>
    </location>
</feature>
<keyword evidence="6" id="KW-1185">Reference proteome</keyword>
<dbReference type="AlphaFoldDB" id="A0A8H7Q969"/>
<keyword evidence="3" id="KW-0539">Nucleus</keyword>
<accession>A0A8H7Q969</accession>
<dbReference type="Pfam" id="PF07052">
    <property type="entry name" value="Hep_59"/>
    <property type="match status" value="1"/>
</dbReference>
<comment type="similarity">
    <text evidence="2">Belongs to the TLS1 family.</text>
</comment>
<feature type="compositionally biased region" description="Basic and acidic residues" evidence="4">
    <location>
        <begin position="251"/>
        <end position="274"/>
    </location>
</feature>
<evidence type="ECO:0000313" key="6">
    <source>
        <dbReference type="Proteomes" id="UP000612746"/>
    </source>
</evidence>
<protein>
    <recommendedName>
        <fullName evidence="7">Hepatocellular carcinoma-associated antigen 59-domain-containing protein</fullName>
    </recommendedName>
</protein>
<dbReference type="Proteomes" id="UP000612746">
    <property type="component" value="Unassembled WGS sequence"/>
</dbReference>
<comment type="caution">
    <text evidence="5">The sequence shown here is derived from an EMBL/GenBank/DDBJ whole genome shotgun (WGS) entry which is preliminary data.</text>
</comment>
<feature type="compositionally biased region" description="Polar residues" evidence="4">
    <location>
        <begin position="224"/>
        <end position="240"/>
    </location>
</feature>
<proteinExistence type="inferred from homology"/>
<dbReference type="PANTHER" id="PTHR13486:SF2">
    <property type="entry name" value="SPLICING FACTOR C9ORF78"/>
    <property type="match status" value="1"/>
</dbReference>
<comment type="subcellular location">
    <subcellularLocation>
        <location evidence="1">Nucleus</location>
    </subcellularLocation>
</comment>
<evidence type="ECO:0008006" key="7">
    <source>
        <dbReference type="Google" id="ProtNLM"/>
    </source>
</evidence>
<dbReference type="GO" id="GO:0005681">
    <property type="term" value="C:spliceosomal complex"/>
    <property type="evidence" value="ECO:0007669"/>
    <property type="project" value="TreeGrafter"/>
</dbReference>
<evidence type="ECO:0000256" key="3">
    <source>
        <dbReference type="ARBA" id="ARBA00023242"/>
    </source>
</evidence>
<evidence type="ECO:0000313" key="5">
    <source>
        <dbReference type="EMBL" id="KAG2187504.1"/>
    </source>
</evidence>
<organism evidence="5 6">
    <name type="scientific">Umbelopsis vinacea</name>
    <dbReference type="NCBI Taxonomy" id="44442"/>
    <lineage>
        <taxon>Eukaryota</taxon>
        <taxon>Fungi</taxon>
        <taxon>Fungi incertae sedis</taxon>
        <taxon>Mucoromycota</taxon>
        <taxon>Mucoromycotina</taxon>
        <taxon>Umbelopsidomycetes</taxon>
        <taxon>Umbelopsidales</taxon>
        <taxon>Umbelopsidaceae</taxon>
        <taxon>Umbelopsis</taxon>
    </lineage>
</organism>
<dbReference type="InterPro" id="IPR010756">
    <property type="entry name" value="Tls1-like"/>
</dbReference>
<evidence type="ECO:0000256" key="1">
    <source>
        <dbReference type="ARBA" id="ARBA00004123"/>
    </source>
</evidence>
<feature type="compositionally biased region" description="Basic and acidic residues" evidence="4">
    <location>
        <begin position="95"/>
        <end position="116"/>
    </location>
</feature>
<reference evidence="5" key="1">
    <citation type="submission" date="2020-12" db="EMBL/GenBank/DDBJ databases">
        <title>Metabolic potential, ecology and presence of endohyphal bacteria is reflected in genomic diversity of Mucoromycotina.</title>
        <authorList>
            <person name="Muszewska A."/>
            <person name="Okrasinska A."/>
            <person name="Steczkiewicz K."/>
            <person name="Drgas O."/>
            <person name="Orlowska M."/>
            <person name="Perlinska-Lenart U."/>
            <person name="Aleksandrzak-Piekarczyk T."/>
            <person name="Szatraj K."/>
            <person name="Zielenkiewicz U."/>
            <person name="Pilsyk S."/>
            <person name="Malc E."/>
            <person name="Mieczkowski P."/>
            <person name="Kruszewska J.S."/>
            <person name="Biernat P."/>
            <person name="Pawlowska J."/>
        </authorList>
    </citation>
    <scope>NUCLEOTIDE SEQUENCE</scope>
    <source>
        <strain evidence="5">WA0000051536</strain>
    </source>
</reference>
<dbReference type="PANTHER" id="PTHR13486">
    <property type="entry name" value="TELOMERE LENGTH AND SILENCING PROTEIN 1 TLS1 FAMILY MEMBER"/>
    <property type="match status" value="1"/>
</dbReference>
<feature type="compositionally biased region" description="Basic residues" evidence="4">
    <location>
        <begin position="1"/>
        <end position="13"/>
    </location>
</feature>
<dbReference type="GO" id="GO:0000398">
    <property type="term" value="P:mRNA splicing, via spliceosome"/>
    <property type="evidence" value="ECO:0007669"/>
    <property type="project" value="TreeGrafter"/>
</dbReference>
<name>A0A8H7Q969_9FUNG</name>
<dbReference type="EMBL" id="JAEPRA010000003">
    <property type="protein sequence ID" value="KAG2187504.1"/>
    <property type="molecule type" value="Genomic_DNA"/>
</dbReference>
<feature type="region of interest" description="Disordered" evidence="4">
    <location>
        <begin position="140"/>
        <end position="161"/>
    </location>
</feature>
<gene>
    <name evidence="5" type="ORF">INT44_005193</name>
</gene>
<dbReference type="OrthoDB" id="5627at2759"/>
<feature type="compositionally biased region" description="Polar residues" evidence="4">
    <location>
        <begin position="21"/>
        <end position="37"/>
    </location>
</feature>
<evidence type="ECO:0000256" key="2">
    <source>
        <dbReference type="ARBA" id="ARBA00007643"/>
    </source>
</evidence>